<evidence type="ECO:0000256" key="3">
    <source>
        <dbReference type="ARBA" id="ARBA00006380"/>
    </source>
</evidence>
<evidence type="ECO:0000256" key="4">
    <source>
        <dbReference type="ARBA" id="ARBA00012621"/>
    </source>
</evidence>
<dbReference type="GO" id="GO:0009245">
    <property type="term" value="P:lipid A biosynthetic process"/>
    <property type="evidence" value="ECO:0007669"/>
    <property type="project" value="TreeGrafter"/>
</dbReference>
<dbReference type="UniPathway" id="UPA00958"/>
<sequence length="423" mass="47857">MILRLSYSLLLYLALPLIFCRQLWRSRQDSGHRQRWLERLGFVKRLDASADTRIIHFHLVSVGETLAALPLLNRWMAQHPDDHLHVTCMTLTGSREIQKRLGDRVSHSYLPYDLPDAMSRFYQRIPAAITVIMETELWPNLLHQAKRHHTRTLVMNARLSERSFNRYNRWPAATSQLLMPLDQICCQTQATLERFQALGAAPDKLALTGNLKFDMDISAQILARGDELRQQLGSQRPVWIAGSTHEGEDAILLQAHRTILQQYPDALLILVPRHPERFDQVASMIEDHELTFERRSRGPVSSNSQVLLGDTMGELLVMYRAADIAFVGGSLIARGGHNPLEPVALERPVLSGKAVFNFTEVYQMLEQADAMRWANDASAISHSIAQLIDQPDIKLAMTSAASQVLQRHQGACLRTISAIDAML</sequence>
<comment type="pathway">
    <text evidence="2 12">Bacterial outer membrane biogenesis; LPS core biosynthesis.</text>
</comment>
<dbReference type="PANTHER" id="PTHR42755">
    <property type="entry name" value="3-DEOXY-MANNO-OCTULOSONATE CYTIDYLYLTRANSFERASE"/>
    <property type="match status" value="1"/>
</dbReference>
<evidence type="ECO:0000256" key="6">
    <source>
        <dbReference type="ARBA" id="ARBA00022679"/>
    </source>
</evidence>
<dbReference type="GO" id="GO:0043842">
    <property type="term" value="F:Kdo transferase activity"/>
    <property type="evidence" value="ECO:0007669"/>
    <property type="project" value="UniProtKB-EC"/>
</dbReference>
<keyword evidence="12" id="KW-1003">Cell membrane</keyword>
<keyword evidence="7" id="KW-0735">Signal-anchor</keyword>
<dbReference type="Gene3D" id="3.40.50.2000">
    <property type="entry name" value="Glycogen Phosphorylase B"/>
    <property type="match status" value="1"/>
</dbReference>
<evidence type="ECO:0000256" key="5">
    <source>
        <dbReference type="ARBA" id="ARBA00019077"/>
    </source>
</evidence>
<dbReference type="Gene3D" id="3.40.50.11720">
    <property type="entry name" value="3-Deoxy-D-manno-octulosonic-acid transferase, N-terminal domain"/>
    <property type="match status" value="1"/>
</dbReference>
<dbReference type="InterPro" id="IPR007507">
    <property type="entry name" value="Glycos_transf_N"/>
</dbReference>
<evidence type="ECO:0000259" key="13">
    <source>
        <dbReference type="Pfam" id="PF04413"/>
    </source>
</evidence>
<comment type="catalytic activity">
    <reaction evidence="9 12">
        <text>lipid IVA (E. coli) + CMP-3-deoxy-beta-D-manno-octulosonate = alpha-Kdo-(2-&gt;6)-lipid IVA (E. coli) + CMP + H(+)</text>
        <dbReference type="Rhea" id="RHEA:28066"/>
        <dbReference type="ChEBI" id="CHEBI:15378"/>
        <dbReference type="ChEBI" id="CHEBI:58603"/>
        <dbReference type="ChEBI" id="CHEBI:60364"/>
        <dbReference type="ChEBI" id="CHEBI:60377"/>
        <dbReference type="ChEBI" id="CHEBI:85987"/>
        <dbReference type="EC" id="2.4.99.12"/>
    </reaction>
</comment>
<keyword evidence="6 12" id="KW-0808">Transferase</keyword>
<organism evidence="14 15">
    <name type="scientific">Neiella litorisoli</name>
    <dbReference type="NCBI Taxonomy" id="2771431"/>
    <lineage>
        <taxon>Bacteria</taxon>
        <taxon>Pseudomonadati</taxon>
        <taxon>Pseudomonadota</taxon>
        <taxon>Gammaproteobacteria</taxon>
        <taxon>Alteromonadales</taxon>
        <taxon>Echinimonadaceae</taxon>
        <taxon>Neiella</taxon>
    </lineage>
</organism>
<dbReference type="InterPro" id="IPR038107">
    <property type="entry name" value="Glycos_transf_N_sf"/>
</dbReference>
<dbReference type="EMBL" id="JACXAF010000025">
    <property type="protein sequence ID" value="MBD1390967.1"/>
    <property type="molecule type" value="Genomic_DNA"/>
</dbReference>
<dbReference type="AlphaFoldDB" id="A0A8J6QV67"/>
<proteinExistence type="inferred from homology"/>
<protein>
    <recommendedName>
        <fullName evidence="5 12">3-deoxy-D-manno-octulosonic acid transferase</fullName>
        <shortName evidence="12">Kdo transferase</shortName>
        <ecNumber evidence="4 12">2.4.99.12</ecNumber>
    </recommendedName>
    <alternativeName>
        <fullName evidence="8 12">Lipid IV(A) 3-deoxy-D-manno-octulosonic acid transferase</fullName>
    </alternativeName>
</protein>
<keyword evidence="12" id="KW-0472">Membrane</keyword>
<reference evidence="14" key="1">
    <citation type="submission" date="2020-09" db="EMBL/GenBank/DDBJ databases">
        <title>A novel bacterium of genus Neiella, isolated from South China Sea.</title>
        <authorList>
            <person name="Huang H."/>
            <person name="Mo K."/>
            <person name="Hu Y."/>
        </authorList>
    </citation>
    <scope>NUCLEOTIDE SEQUENCE</scope>
    <source>
        <strain evidence="14">HB171785</strain>
    </source>
</reference>
<evidence type="ECO:0000256" key="12">
    <source>
        <dbReference type="RuleBase" id="RU365103"/>
    </source>
</evidence>
<name>A0A8J6QV67_9GAMM</name>
<comment type="subcellular location">
    <subcellularLocation>
        <location evidence="1">Cell inner membrane</location>
        <topology evidence="1">Single-pass membrane protein</topology>
        <orientation evidence="1">Cytoplasmic side</orientation>
    </subcellularLocation>
    <subcellularLocation>
        <location evidence="12">Cell membrane</location>
    </subcellularLocation>
</comment>
<feature type="active site" description="Proton acceptor" evidence="10">
    <location>
        <position position="64"/>
    </location>
</feature>
<feature type="site" description="Transition state stabilizer" evidence="11">
    <location>
        <position position="212"/>
    </location>
</feature>
<dbReference type="GO" id="GO:0009244">
    <property type="term" value="P:lipopolysaccharide core region biosynthetic process"/>
    <property type="evidence" value="ECO:0007669"/>
    <property type="project" value="UniProtKB-UniRule"/>
</dbReference>
<evidence type="ECO:0000256" key="2">
    <source>
        <dbReference type="ARBA" id="ARBA00004713"/>
    </source>
</evidence>
<dbReference type="SUPFAM" id="SSF53756">
    <property type="entry name" value="UDP-Glycosyltransferase/glycogen phosphorylase"/>
    <property type="match status" value="1"/>
</dbReference>
<dbReference type="NCBIfam" id="NF004388">
    <property type="entry name" value="PRK05749.1-4"/>
    <property type="match status" value="1"/>
</dbReference>
<comment type="function">
    <text evidence="12">Involved in lipopolysaccharide (LPS) biosynthesis. Catalyzes the transfer of 3-deoxy-D-manno-octulosonate (Kdo) residue(s) from CMP-Kdo to lipid IV(A), the tetraacyldisaccharide-1,4'-bisphosphate precursor of lipid A.</text>
</comment>
<dbReference type="FunFam" id="3.40.50.11720:FF:000001">
    <property type="entry name" value="3-deoxy-D-manno-octulosonic acid transferase"/>
    <property type="match status" value="1"/>
</dbReference>
<feature type="site" description="Transition state stabilizer" evidence="11">
    <location>
        <position position="134"/>
    </location>
</feature>
<comment type="caution">
    <text evidence="14">The sequence shown here is derived from an EMBL/GenBank/DDBJ whole genome shotgun (WGS) entry which is preliminary data.</text>
</comment>
<feature type="domain" description="3-deoxy-D-manno-octulosonic-acid transferase N-terminal" evidence="13">
    <location>
        <begin position="34"/>
        <end position="215"/>
    </location>
</feature>
<gene>
    <name evidence="14" type="primary">waaA</name>
    <name evidence="14" type="ORF">IC617_16170</name>
</gene>
<evidence type="ECO:0000256" key="11">
    <source>
        <dbReference type="PIRSR" id="PIRSR639901-2"/>
    </source>
</evidence>
<evidence type="ECO:0000256" key="1">
    <source>
        <dbReference type="ARBA" id="ARBA00004388"/>
    </source>
</evidence>
<keyword evidence="7" id="KW-0812">Transmembrane</keyword>
<dbReference type="Pfam" id="PF04413">
    <property type="entry name" value="Glycos_transf_N"/>
    <property type="match status" value="1"/>
</dbReference>
<evidence type="ECO:0000256" key="10">
    <source>
        <dbReference type="PIRSR" id="PIRSR639901-1"/>
    </source>
</evidence>
<evidence type="ECO:0000256" key="8">
    <source>
        <dbReference type="ARBA" id="ARBA00031445"/>
    </source>
</evidence>
<evidence type="ECO:0000313" key="15">
    <source>
        <dbReference type="Proteomes" id="UP000638014"/>
    </source>
</evidence>
<dbReference type="Proteomes" id="UP000638014">
    <property type="component" value="Unassembled WGS sequence"/>
</dbReference>
<dbReference type="GO" id="GO:0005886">
    <property type="term" value="C:plasma membrane"/>
    <property type="evidence" value="ECO:0007669"/>
    <property type="project" value="UniProtKB-SubCell"/>
</dbReference>
<keyword evidence="14" id="KW-0328">Glycosyltransferase</keyword>
<keyword evidence="15" id="KW-1185">Reference proteome</keyword>
<dbReference type="FunFam" id="3.40.50.2000:FF:000032">
    <property type="entry name" value="3-deoxy-D-manno-octulosonic acid transferase"/>
    <property type="match status" value="1"/>
</dbReference>
<evidence type="ECO:0000256" key="9">
    <source>
        <dbReference type="ARBA" id="ARBA00049183"/>
    </source>
</evidence>
<evidence type="ECO:0000256" key="7">
    <source>
        <dbReference type="ARBA" id="ARBA00022968"/>
    </source>
</evidence>
<dbReference type="RefSeq" id="WP_191146027.1">
    <property type="nucleotide sequence ID" value="NZ_JACXAF010000025.1"/>
</dbReference>
<comment type="similarity">
    <text evidence="3">Belongs to the glycosyltransferase group 1 family. Glycosyltransferase 30 subfamily.</text>
</comment>
<dbReference type="EC" id="2.4.99.12" evidence="4 12"/>
<dbReference type="InterPro" id="IPR039901">
    <property type="entry name" value="Kdotransferase"/>
</dbReference>
<accession>A0A8J6QV67</accession>
<evidence type="ECO:0000313" key="14">
    <source>
        <dbReference type="EMBL" id="MBD1390967.1"/>
    </source>
</evidence>
<keyword evidence="12" id="KW-0448">Lipopolysaccharide biosynthesis</keyword>
<dbReference type="PANTHER" id="PTHR42755:SF1">
    <property type="entry name" value="3-DEOXY-D-MANNO-OCTULOSONIC ACID TRANSFERASE, MITOCHONDRIAL-RELATED"/>
    <property type="match status" value="1"/>
</dbReference>